<dbReference type="Gene3D" id="3.60.40.10">
    <property type="entry name" value="PPM-type phosphatase domain"/>
    <property type="match status" value="1"/>
</dbReference>
<dbReference type="InterPro" id="IPR001932">
    <property type="entry name" value="PPM-type_phosphatase-like_dom"/>
</dbReference>
<dbReference type="CDD" id="cd00143">
    <property type="entry name" value="PP2Cc"/>
    <property type="match status" value="1"/>
</dbReference>
<dbReference type="GO" id="GO:0004722">
    <property type="term" value="F:protein serine/threonine phosphatase activity"/>
    <property type="evidence" value="ECO:0007669"/>
    <property type="project" value="InterPro"/>
</dbReference>
<dbReference type="Proteomes" id="UP000242869">
    <property type="component" value="Unassembled WGS sequence"/>
</dbReference>
<organism evidence="2 3">
    <name type="scientific">Formivibrio citricus</name>
    <dbReference type="NCBI Taxonomy" id="83765"/>
    <lineage>
        <taxon>Bacteria</taxon>
        <taxon>Pseudomonadati</taxon>
        <taxon>Pseudomonadota</taxon>
        <taxon>Betaproteobacteria</taxon>
        <taxon>Neisseriales</taxon>
        <taxon>Chitinibacteraceae</taxon>
        <taxon>Formivibrio</taxon>
    </lineage>
</organism>
<proteinExistence type="predicted"/>
<dbReference type="PANTHER" id="PTHR13832">
    <property type="entry name" value="PROTEIN PHOSPHATASE 2C"/>
    <property type="match status" value="1"/>
</dbReference>
<keyword evidence="3" id="KW-1185">Reference proteome</keyword>
<sequence>MKFTVYQDSRKGGRKYNQDRVGYSYSRDALLLVVADGMGGHLHGEVAAQITVELICDQFQKKAKPVLARPAQFLTDTFNLCHDAIFSYAANHHMVEVPRTTCVACVVQDGIAYWAHVGDSRLYLVRGDKVVARTRDHSKVRKMVDAGLITPEEARNHSEKNKIYTCLGGFYPPEIESGGKVALVNGDSLLLCTDGFWGELAEHEITHFMSSFPVLFAVPQLMDRAEIRGGKDGDNLSALAVNWHEDESPVSSEQDFISTMRLDANTISTHISQMKSGGKQEDEVTEDDIEKAIAEIQAAIRKYSK</sequence>
<evidence type="ECO:0000313" key="3">
    <source>
        <dbReference type="Proteomes" id="UP000242869"/>
    </source>
</evidence>
<name>A0A1I5CBD8_9NEIS</name>
<evidence type="ECO:0000259" key="1">
    <source>
        <dbReference type="PROSITE" id="PS51746"/>
    </source>
</evidence>
<dbReference type="SMART" id="SM00331">
    <property type="entry name" value="PP2C_SIG"/>
    <property type="match status" value="1"/>
</dbReference>
<protein>
    <submittedName>
        <fullName evidence="2">Serine/threonine protein phosphatase PrpC</fullName>
    </submittedName>
</protein>
<dbReference type="Pfam" id="PF13672">
    <property type="entry name" value="PP2C_2"/>
    <property type="match status" value="1"/>
</dbReference>
<dbReference type="PANTHER" id="PTHR13832:SF827">
    <property type="entry name" value="PROTEIN PHOSPHATASE 1L"/>
    <property type="match status" value="1"/>
</dbReference>
<dbReference type="RefSeq" id="WP_091196712.1">
    <property type="nucleotide sequence ID" value="NZ_FOVE01000019.1"/>
</dbReference>
<feature type="domain" description="PPM-type phosphatase" evidence="1">
    <location>
        <begin position="2"/>
        <end position="243"/>
    </location>
</feature>
<dbReference type="SUPFAM" id="SSF81606">
    <property type="entry name" value="PP2C-like"/>
    <property type="match status" value="1"/>
</dbReference>
<dbReference type="AlphaFoldDB" id="A0A1I5CBD8"/>
<dbReference type="EMBL" id="FOVE01000019">
    <property type="protein sequence ID" value="SFN83951.1"/>
    <property type="molecule type" value="Genomic_DNA"/>
</dbReference>
<accession>A0A1I5CBD8</accession>
<evidence type="ECO:0000313" key="2">
    <source>
        <dbReference type="EMBL" id="SFN83951.1"/>
    </source>
</evidence>
<reference evidence="3" key="1">
    <citation type="submission" date="2016-10" db="EMBL/GenBank/DDBJ databases">
        <authorList>
            <person name="Varghese N."/>
            <person name="Submissions S."/>
        </authorList>
    </citation>
    <scope>NUCLEOTIDE SEQUENCE [LARGE SCALE GENOMIC DNA]</scope>
    <source>
        <strain evidence="3">DSM 6150</strain>
    </source>
</reference>
<dbReference type="PROSITE" id="PS51746">
    <property type="entry name" value="PPM_2"/>
    <property type="match status" value="1"/>
</dbReference>
<dbReference type="InterPro" id="IPR015655">
    <property type="entry name" value="PP2C"/>
</dbReference>
<gene>
    <name evidence="2" type="ORF">SAMN05660284_02358</name>
</gene>
<dbReference type="STRING" id="83765.SAMN05660284_02358"/>
<dbReference type="OrthoDB" id="9801841at2"/>
<dbReference type="InterPro" id="IPR036457">
    <property type="entry name" value="PPM-type-like_dom_sf"/>
</dbReference>
<dbReference type="SMART" id="SM00332">
    <property type="entry name" value="PP2Cc"/>
    <property type="match status" value="1"/>
</dbReference>